<feature type="domain" description="XdhC- CoxI" evidence="2">
    <location>
        <begin position="22"/>
        <end position="77"/>
    </location>
</feature>
<dbReference type="InterPro" id="IPR052698">
    <property type="entry name" value="MoCofactor_Util/Proc"/>
</dbReference>
<evidence type="ECO:0000313" key="5">
    <source>
        <dbReference type="Proteomes" id="UP000245073"/>
    </source>
</evidence>
<dbReference type="SUPFAM" id="SSF51735">
    <property type="entry name" value="NAD(P)-binding Rossmann-fold domains"/>
    <property type="match status" value="1"/>
</dbReference>
<name>A0A2T9KD47_9CAUL</name>
<keyword evidence="1" id="KW-1133">Transmembrane helix</keyword>
<dbReference type="EMBL" id="QDKQ01000011">
    <property type="protein sequence ID" value="PVM93870.1"/>
    <property type="molecule type" value="Genomic_DNA"/>
</dbReference>
<gene>
    <name evidence="4" type="primary">xdhC</name>
    <name evidence="4" type="ORF">DDF67_01065</name>
</gene>
<dbReference type="Proteomes" id="UP000245073">
    <property type="component" value="Unassembled WGS sequence"/>
</dbReference>
<proteinExistence type="predicted"/>
<keyword evidence="1" id="KW-0472">Membrane</keyword>
<comment type="caution">
    <text evidence="4">The sequence shown here is derived from an EMBL/GenBank/DDBJ whole genome shotgun (WGS) entry which is preliminary data.</text>
</comment>
<keyword evidence="5" id="KW-1185">Reference proteome</keyword>
<dbReference type="Gene3D" id="3.40.50.720">
    <property type="entry name" value="NAD(P)-binding Rossmann-like Domain"/>
    <property type="match status" value="1"/>
</dbReference>
<evidence type="ECO:0000256" key="1">
    <source>
        <dbReference type="SAM" id="Phobius"/>
    </source>
</evidence>
<dbReference type="InterPro" id="IPR014308">
    <property type="entry name" value="Xanthine_DH_XdhC"/>
</dbReference>
<dbReference type="OrthoDB" id="61481at2"/>
<dbReference type="InterPro" id="IPR003777">
    <property type="entry name" value="XdhC_CoxI"/>
</dbReference>
<dbReference type="InterPro" id="IPR027051">
    <property type="entry name" value="XdhC_Rossmann_dom"/>
</dbReference>
<dbReference type="Pfam" id="PF13478">
    <property type="entry name" value="XdhC_C"/>
    <property type="match status" value="1"/>
</dbReference>
<protein>
    <submittedName>
        <fullName evidence="4">Xanthine dehydrogenase accessory protein XdhC</fullName>
    </submittedName>
</protein>
<dbReference type="InterPro" id="IPR036291">
    <property type="entry name" value="NAD(P)-bd_dom_sf"/>
</dbReference>
<feature type="transmembrane region" description="Helical" evidence="1">
    <location>
        <begin position="258"/>
        <end position="278"/>
    </location>
</feature>
<reference evidence="4 5" key="1">
    <citation type="submission" date="2018-04" db="EMBL/GenBank/DDBJ databases">
        <title>The genome sequence of Caulobacter sp. 744.</title>
        <authorList>
            <person name="Gao J."/>
            <person name="Sun J."/>
        </authorList>
    </citation>
    <scope>NUCLEOTIDE SEQUENCE [LARGE SCALE GENOMIC DNA]</scope>
    <source>
        <strain evidence="4 5">774</strain>
    </source>
</reference>
<accession>A0A2T9KD47</accession>
<dbReference type="PANTHER" id="PTHR30388:SF6">
    <property type="entry name" value="XANTHINE DEHYDROGENASE SUBUNIT A-RELATED"/>
    <property type="match status" value="1"/>
</dbReference>
<sequence length="346" mass="36576">MGEVELLATHKNWARAALSRLDANDNAALVTVLATEGSAPREAGTKMVVWEGGQSGTIGGGNLEHQATSQARRMLTGSQVAFAIQDYPLGPLLAQCCGGRVRLMIERVEAASRDWLTEAARRMDADQPFELRTRFDPGLLTKTIAPIAALDADPPAVSLGGSPAAARGARPELGDELVERSESPRRPLLLFGAGHVGQAIARAFAPLPFRLFWYDSRPEAADVPGVVVREPAELAALAMGATPEAYGLILTHDHALDYALASAGLAGGGFSYLGLIGSKTKRARFMHRLRDDGFSQLALNRLTCPIGLPGLKSKAPEVIAVSVAADLLMRLEAAQARNDEGASASL</sequence>
<dbReference type="AlphaFoldDB" id="A0A2T9KD47"/>
<evidence type="ECO:0000259" key="3">
    <source>
        <dbReference type="Pfam" id="PF13478"/>
    </source>
</evidence>
<organism evidence="4 5">
    <name type="scientific">Caulobacter endophyticus</name>
    <dbReference type="NCBI Taxonomy" id="2172652"/>
    <lineage>
        <taxon>Bacteria</taxon>
        <taxon>Pseudomonadati</taxon>
        <taxon>Pseudomonadota</taxon>
        <taxon>Alphaproteobacteria</taxon>
        <taxon>Caulobacterales</taxon>
        <taxon>Caulobacteraceae</taxon>
        <taxon>Caulobacter</taxon>
    </lineage>
</organism>
<evidence type="ECO:0000259" key="2">
    <source>
        <dbReference type="Pfam" id="PF02625"/>
    </source>
</evidence>
<dbReference type="NCBIfam" id="TIGR02964">
    <property type="entry name" value="xanthine_xdhC"/>
    <property type="match status" value="1"/>
</dbReference>
<dbReference type="PANTHER" id="PTHR30388">
    <property type="entry name" value="ALDEHYDE OXIDOREDUCTASE MOLYBDENUM COFACTOR ASSEMBLY PROTEIN"/>
    <property type="match status" value="1"/>
</dbReference>
<dbReference type="Pfam" id="PF02625">
    <property type="entry name" value="XdhC_CoxI"/>
    <property type="match status" value="1"/>
</dbReference>
<feature type="domain" description="XdhC Rossmann" evidence="3">
    <location>
        <begin position="188"/>
        <end position="327"/>
    </location>
</feature>
<keyword evidence="1" id="KW-0812">Transmembrane</keyword>
<evidence type="ECO:0000313" key="4">
    <source>
        <dbReference type="EMBL" id="PVM93870.1"/>
    </source>
</evidence>